<dbReference type="PRINTS" id="PR01395">
    <property type="entry name" value="BORPETOXINA"/>
</dbReference>
<dbReference type="SUPFAM" id="SSF56399">
    <property type="entry name" value="ADP-ribosylation"/>
    <property type="match status" value="1"/>
</dbReference>
<keyword evidence="1" id="KW-0808">Transferase</keyword>
<dbReference type="OrthoDB" id="6446522at2"/>
<sequence length="250" mass="28143">MKTLGVLLWVFVTVILKAPYSWAEPPGTVWRMDTRPEQLIFHAGFQAWGSNFNVHDHVTGESCVNRQQGQRDSGFVSTAANFQFIRTAAAARAFAQPGQRIYLYRVRPDSNFFNAEASLRTLHDNNPQVPITPLNYHPSRAANEYITPTLIPTQNIRDVESYIVVDGELQVSTAQVNPRYVADNTRATNRPYFNGEAPRERRPTWLGMIPMVGACLAASRSDLKQDIPAIMFTLESVYNSSTSIINHDEL</sequence>
<dbReference type="Proteomes" id="UP000326437">
    <property type="component" value="Unassembled WGS sequence"/>
</dbReference>
<accession>A0A5E6YV40</accession>
<dbReference type="GeneID" id="89545326"/>
<protein>
    <submittedName>
        <fullName evidence="1">Pertussis toxin subunit 1</fullName>
        <ecNumber evidence="1">2.4.2.-</ecNumber>
    </submittedName>
</protein>
<dbReference type="GO" id="GO:0003950">
    <property type="term" value="F:NAD+ poly-ADP-ribosyltransferase activity"/>
    <property type="evidence" value="ECO:0007669"/>
    <property type="project" value="InterPro"/>
</dbReference>
<dbReference type="RefSeq" id="WP_095002019.1">
    <property type="nucleotide sequence ID" value="NZ_CABVHO010000028.1"/>
</dbReference>
<keyword evidence="1" id="KW-0328">Glycosyltransferase</keyword>
<evidence type="ECO:0000313" key="1">
    <source>
        <dbReference type="EMBL" id="VVN57988.1"/>
    </source>
</evidence>
<dbReference type="EC" id="2.4.2.-" evidence="1"/>
<dbReference type="InterPro" id="IPR003898">
    <property type="entry name" value="Borpert_toxA"/>
</dbReference>
<dbReference type="EMBL" id="CABVHO010000028">
    <property type="protein sequence ID" value="VVN57988.1"/>
    <property type="molecule type" value="Genomic_DNA"/>
</dbReference>
<dbReference type="GO" id="GO:0005576">
    <property type="term" value="C:extracellular region"/>
    <property type="evidence" value="ECO:0007669"/>
    <property type="project" value="InterPro"/>
</dbReference>
<proteinExistence type="predicted"/>
<dbReference type="AlphaFoldDB" id="A0A5E6YV40"/>
<reference evidence="1 2" key="1">
    <citation type="submission" date="2019-09" db="EMBL/GenBank/DDBJ databases">
        <authorList>
            <person name="Chandra G."/>
            <person name="Truman W A."/>
        </authorList>
    </citation>
    <scope>NUCLEOTIDE SEQUENCE [LARGE SCALE GENOMIC DNA]</scope>
    <source>
        <strain evidence="1">PS685</strain>
    </source>
</reference>
<name>A0A5E6YV40_PSEFL</name>
<gene>
    <name evidence="1" type="primary">ptxA</name>
    <name evidence="1" type="ORF">PS685_02669</name>
</gene>
<evidence type="ECO:0000313" key="2">
    <source>
        <dbReference type="Proteomes" id="UP000326437"/>
    </source>
</evidence>
<dbReference type="Gene3D" id="3.90.210.10">
    <property type="entry name" value="Heat-Labile Enterotoxin, subunit A"/>
    <property type="match status" value="1"/>
</dbReference>
<dbReference type="Pfam" id="PF02917">
    <property type="entry name" value="Pertussis_S1"/>
    <property type="match status" value="1"/>
</dbReference>
<organism evidence="1 2">
    <name type="scientific">Pseudomonas fluorescens</name>
    <dbReference type="NCBI Taxonomy" id="294"/>
    <lineage>
        <taxon>Bacteria</taxon>
        <taxon>Pseudomonadati</taxon>
        <taxon>Pseudomonadota</taxon>
        <taxon>Gammaproteobacteria</taxon>
        <taxon>Pseudomonadales</taxon>
        <taxon>Pseudomonadaceae</taxon>
        <taxon>Pseudomonas</taxon>
    </lineage>
</organism>